<keyword evidence="3" id="KW-0732">Signal</keyword>
<keyword evidence="8" id="KW-1185">Reference proteome</keyword>
<gene>
    <name evidence="7" type="ORF">RJ641_002883</name>
</gene>
<dbReference type="InterPro" id="IPR017441">
    <property type="entry name" value="Protein_kinase_ATP_BS"/>
</dbReference>
<dbReference type="PROSITE" id="PS00107">
    <property type="entry name" value="PROTEIN_KINASE_ATP"/>
    <property type="match status" value="1"/>
</dbReference>
<dbReference type="AlphaFoldDB" id="A0AAN8VBI3"/>
<comment type="subcellular location">
    <subcellularLocation>
        <location evidence="1">Membrane</location>
        <topology evidence="1">Single-pass membrane protein</topology>
    </subcellularLocation>
</comment>
<protein>
    <recommendedName>
        <fullName evidence="9">Protein kinase domain-containing protein</fullName>
    </recommendedName>
</protein>
<dbReference type="EMBL" id="JBAMMX010000011">
    <property type="protein sequence ID" value="KAK6931090.1"/>
    <property type="molecule type" value="Genomic_DNA"/>
</dbReference>
<feature type="binding site" evidence="6">
    <location>
        <position position="121"/>
    </location>
    <ligand>
        <name>ATP</name>
        <dbReference type="ChEBI" id="CHEBI:30616"/>
    </ligand>
</feature>
<dbReference type="Proteomes" id="UP001370490">
    <property type="component" value="Unassembled WGS sequence"/>
</dbReference>
<dbReference type="GO" id="GO:0016020">
    <property type="term" value="C:membrane"/>
    <property type="evidence" value="ECO:0007669"/>
    <property type="project" value="UniProtKB-SubCell"/>
</dbReference>
<dbReference type="PANTHER" id="PTHR47974">
    <property type="entry name" value="OS07G0415500 PROTEIN"/>
    <property type="match status" value="1"/>
</dbReference>
<dbReference type="PANTHER" id="PTHR47974:SF9">
    <property type="entry name" value="RECEPTOR-LIKE SERINE_THREONINE-PROTEIN KINASE"/>
    <property type="match status" value="1"/>
</dbReference>
<evidence type="ECO:0000256" key="3">
    <source>
        <dbReference type="ARBA" id="ARBA00022729"/>
    </source>
</evidence>
<sequence>MAPTTSSGGPTANLGISSASLENSACESDCLARSYCIASTALPDGSGRCYLKESGYFSGNRPPFGGLSAPNSLPEYASGALVLFPYKELQHSTKGFKVKLGQGGFGAVYKGTLGNRTVAVKQLQGIEQGEKQFRMEVATISGTHHLNLKSVERTPGQILDPQAIKRVRDRVEKHKENQSGQKMGQGCNTVTNAYHMASSFAEKGTELRRFIAEPSF</sequence>
<keyword evidence="6" id="KW-0067">ATP-binding</keyword>
<organism evidence="7 8">
    <name type="scientific">Dillenia turbinata</name>
    <dbReference type="NCBI Taxonomy" id="194707"/>
    <lineage>
        <taxon>Eukaryota</taxon>
        <taxon>Viridiplantae</taxon>
        <taxon>Streptophyta</taxon>
        <taxon>Embryophyta</taxon>
        <taxon>Tracheophyta</taxon>
        <taxon>Spermatophyta</taxon>
        <taxon>Magnoliopsida</taxon>
        <taxon>eudicotyledons</taxon>
        <taxon>Gunneridae</taxon>
        <taxon>Pentapetalae</taxon>
        <taxon>Dilleniales</taxon>
        <taxon>Dilleniaceae</taxon>
        <taxon>Dillenia</taxon>
    </lineage>
</organism>
<reference evidence="7 8" key="1">
    <citation type="submission" date="2023-12" db="EMBL/GenBank/DDBJ databases">
        <title>A high-quality genome assembly for Dillenia turbinata (Dilleniales).</title>
        <authorList>
            <person name="Chanderbali A."/>
        </authorList>
    </citation>
    <scope>NUCLEOTIDE SEQUENCE [LARGE SCALE GENOMIC DNA]</scope>
    <source>
        <strain evidence="7">LSX21</strain>
        <tissue evidence="7">Leaf</tissue>
    </source>
</reference>
<accession>A0AAN8VBI3</accession>
<evidence type="ECO:0000256" key="6">
    <source>
        <dbReference type="PROSITE-ProRule" id="PRU10141"/>
    </source>
</evidence>
<evidence type="ECO:0008006" key="9">
    <source>
        <dbReference type="Google" id="ProtNLM"/>
    </source>
</evidence>
<dbReference type="GO" id="GO:0005524">
    <property type="term" value="F:ATP binding"/>
    <property type="evidence" value="ECO:0007669"/>
    <property type="project" value="UniProtKB-UniRule"/>
</dbReference>
<proteinExistence type="predicted"/>
<evidence type="ECO:0000256" key="2">
    <source>
        <dbReference type="ARBA" id="ARBA00022692"/>
    </source>
</evidence>
<evidence type="ECO:0000256" key="5">
    <source>
        <dbReference type="ARBA" id="ARBA00023136"/>
    </source>
</evidence>
<dbReference type="Gene3D" id="3.30.200.20">
    <property type="entry name" value="Phosphorylase Kinase, domain 1"/>
    <property type="match status" value="1"/>
</dbReference>
<evidence type="ECO:0000313" key="8">
    <source>
        <dbReference type="Proteomes" id="UP001370490"/>
    </source>
</evidence>
<evidence type="ECO:0000256" key="1">
    <source>
        <dbReference type="ARBA" id="ARBA00004167"/>
    </source>
</evidence>
<keyword evidence="5" id="KW-0472">Membrane</keyword>
<keyword evidence="6" id="KW-0547">Nucleotide-binding</keyword>
<evidence type="ECO:0000256" key="4">
    <source>
        <dbReference type="ARBA" id="ARBA00022989"/>
    </source>
</evidence>
<evidence type="ECO:0000313" key="7">
    <source>
        <dbReference type="EMBL" id="KAK6931090.1"/>
    </source>
</evidence>
<name>A0AAN8VBI3_9MAGN</name>
<dbReference type="InterPro" id="IPR011009">
    <property type="entry name" value="Kinase-like_dom_sf"/>
</dbReference>
<keyword evidence="4" id="KW-1133">Transmembrane helix</keyword>
<comment type="caution">
    <text evidence="7">The sequence shown here is derived from an EMBL/GenBank/DDBJ whole genome shotgun (WGS) entry which is preliminary data.</text>
</comment>
<keyword evidence="2" id="KW-0812">Transmembrane</keyword>
<dbReference type="SUPFAM" id="SSF56112">
    <property type="entry name" value="Protein kinase-like (PK-like)"/>
    <property type="match status" value="1"/>
</dbReference>